<evidence type="ECO:0000256" key="2">
    <source>
        <dbReference type="ARBA" id="ARBA00022801"/>
    </source>
</evidence>
<organism evidence="5 6">
    <name type="scientific">Eisenbergiella massiliensis</name>
    <dbReference type="NCBI Taxonomy" id="1720294"/>
    <lineage>
        <taxon>Bacteria</taxon>
        <taxon>Bacillati</taxon>
        <taxon>Bacillota</taxon>
        <taxon>Clostridia</taxon>
        <taxon>Lachnospirales</taxon>
        <taxon>Lachnospiraceae</taxon>
        <taxon>Eisenbergiella</taxon>
    </lineage>
</organism>
<evidence type="ECO:0000313" key="6">
    <source>
        <dbReference type="Proteomes" id="UP000260812"/>
    </source>
</evidence>
<protein>
    <recommendedName>
        <fullName evidence="3">Carboxylic ester hydrolase</fullName>
        <ecNumber evidence="3">3.1.1.-</ecNumber>
    </recommendedName>
</protein>
<dbReference type="GeneID" id="97989823"/>
<feature type="domain" description="Carboxylesterase type B" evidence="4">
    <location>
        <begin position="15"/>
        <end position="487"/>
    </location>
</feature>
<dbReference type="PROSITE" id="PS00122">
    <property type="entry name" value="CARBOXYLESTERASE_B_1"/>
    <property type="match status" value="1"/>
</dbReference>
<evidence type="ECO:0000256" key="3">
    <source>
        <dbReference type="RuleBase" id="RU361235"/>
    </source>
</evidence>
<dbReference type="Proteomes" id="UP000260812">
    <property type="component" value="Unassembled WGS sequence"/>
</dbReference>
<comment type="caution">
    <text evidence="5">The sequence shown here is derived from an EMBL/GenBank/DDBJ whole genome shotgun (WGS) entry which is preliminary data.</text>
</comment>
<name>A0A3E3HXU3_9FIRM</name>
<dbReference type="InterPro" id="IPR002018">
    <property type="entry name" value="CarbesteraseB"/>
</dbReference>
<dbReference type="InterPro" id="IPR050309">
    <property type="entry name" value="Type-B_Carboxylest/Lipase"/>
</dbReference>
<dbReference type="Gene3D" id="3.40.50.1820">
    <property type="entry name" value="alpha/beta hydrolase"/>
    <property type="match status" value="1"/>
</dbReference>
<keyword evidence="2 3" id="KW-0378">Hydrolase</keyword>
<keyword evidence="6" id="KW-1185">Reference proteome</keyword>
<sequence>MERLKNFVCRDGFAEVNTNAGRIRGFMENDVYTFLGIPYGKAKRFKKAEPVSPWKGTLTATTYGYTCPNMDDNFLPDEIMGMPRLWHSSEDCLNLNIWTTSLDKEAQKPVMVFLHGGGYFSGSAIHLTCYEGKEQALLGDVVSVTVNHRLNVLGFLDLSQYGDDFRESGNVGILDLVEALKWVQENIASFGGNPDNVTIYGHSGGGGKVTTLMQMPCADGLYHKAIIMSGITRMEGPVDGLPMRITRETAQKNARILVNAAGGTDKLQSMPVNELMALVPHTFKDYFFWSPVPGAGDYPGDPGQAGIREETGNIPVMIGNALCEFSGPADSRDKSQVTEGEVVKKLSEKYGLKGPALYDIYKKTYPNLKPYYALTLIPMAFRQDVNLFSEKRADLSGAPVYEYLLTYESAYNGGTISWHGVELPFVFHNAEDKGCVFNGEQTWVTQEEIFNAWIHFAKYGNPNHDLLPKWDPFTREHRACMVFGAPSACRVNHDEELLSIINELKG</sequence>
<evidence type="ECO:0000256" key="1">
    <source>
        <dbReference type="ARBA" id="ARBA00005964"/>
    </source>
</evidence>
<dbReference type="SUPFAM" id="SSF53474">
    <property type="entry name" value="alpha/beta-Hydrolases"/>
    <property type="match status" value="1"/>
</dbReference>
<accession>A0A3E3HXU3</accession>
<evidence type="ECO:0000259" key="4">
    <source>
        <dbReference type="Pfam" id="PF00135"/>
    </source>
</evidence>
<dbReference type="InterPro" id="IPR029058">
    <property type="entry name" value="AB_hydrolase_fold"/>
</dbReference>
<comment type="similarity">
    <text evidence="1 3">Belongs to the type-B carboxylesterase/lipase family.</text>
</comment>
<evidence type="ECO:0000313" key="5">
    <source>
        <dbReference type="EMBL" id="RGE56545.1"/>
    </source>
</evidence>
<proteinExistence type="inferred from homology"/>
<gene>
    <name evidence="5" type="ORF">DXC51_23940</name>
</gene>
<dbReference type="GO" id="GO:0016787">
    <property type="term" value="F:hydrolase activity"/>
    <property type="evidence" value="ECO:0007669"/>
    <property type="project" value="UniProtKB-KW"/>
</dbReference>
<dbReference type="PANTHER" id="PTHR11559">
    <property type="entry name" value="CARBOXYLESTERASE"/>
    <property type="match status" value="1"/>
</dbReference>
<dbReference type="InterPro" id="IPR019826">
    <property type="entry name" value="Carboxylesterase_B_AS"/>
</dbReference>
<dbReference type="AlphaFoldDB" id="A0A3E3HXU3"/>
<dbReference type="EC" id="3.1.1.-" evidence="3"/>
<reference evidence="5" key="1">
    <citation type="submission" date="2018-08" db="EMBL/GenBank/DDBJ databases">
        <title>A genome reference for cultivated species of the human gut microbiota.</title>
        <authorList>
            <person name="Zou Y."/>
            <person name="Xue W."/>
            <person name="Luo G."/>
        </authorList>
    </citation>
    <scope>NUCLEOTIDE SEQUENCE [LARGE SCALE GENOMIC DNA]</scope>
    <source>
        <strain evidence="5">TF05-5AC</strain>
    </source>
</reference>
<dbReference type="RefSeq" id="WP_117545556.1">
    <property type="nucleotide sequence ID" value="NZ_JBKVLI010000002.1"/>
</dbReference>
<dbReference type="Pfam" id="PF00135">
    <property type="entry name" value="COesterase"/>
    <property type="match status" value="1"/>
</dbReference>
<dbReference type="EMBL" id="QVLV01000024">
    <property type="protein sequence ID" value="RGE56545.1"/>
    <property type="molecule type" value="Genomic_DNA"/>
</dbReference>